<feature type="region of interest" description="Disordered" evidence="4">
    <location>
        <begin position="39"/>
        <end position="178"/>
    </location>
</feature>
<dbReference type="GeneID" id="105368302"/>
<keyword evidence="3" id="KW-0175">Coiled coil</keyword>
<feature type="compositionally biased region" description="Basic and acidic residues" evidence="4">
    <location>
        <begin position="106"/>
        <end position="139"/>
    </location>
</feature>
<dbReference type="KEGG" id="csol:105368302"/>
<dbReference type="Gene3D" id="3.30.70.330">
    <property type="match status" value="1"/>
</dbReference>
<dbReference type="RefSeq" id="XP_011505589.1">
    <property type="nucleotide sequence ID" value="XM_011507287.1"/>
</dbReference>
<dbReference type="PROSITE" id="PS50102">
    <property type="entry name" value="RRM"/>
    <property type="match status" value="1"/>
</dbReference>
<dbReference type="SUPFAM" id="SSF54928">
    <property type="entry name" value="RNA-binding domain, RBD"/>
    <property type="match status" value="1"/>
</dbReference>
<dbReference type="PANTHER" id="PTHR16001:SF4">
    <property type="entry name" value="ECTO-NOX DISULFIDE-THIOL EXCHANGER 1-LIKE PROTEIN"/>
    <property type="match status" value="1"/>
</dbReference>
<dbReference type="InterPro" id="IPR012677">
    <property type="entry name" value="Nucleotide-bd_a/b_plait_sf"/>
</dbReference>
<feature type="compositionally biased region" description="Basic and acidic residues" evidence="4">
    <location>
        <begin position="388"/>
        <end position="402"/>
    </location>
</feature>
<feature type="coiled-coil region" evidence="3">
    <location>
        <begin position="459"/>
        <end position="486"/>
    </location>
</feature>
<dbReference type="InterPro" id="IPR038876">
    <property type="entry name" value="ENOX"/>
</dbReference>
<evidence type="ECO:0000313" key="7">
    <source>
        <dbReference type="RefSeq" id="XP_011505589.1"/>
    </source>
</evidence>
<dbReference type="GO" id="GO:0009897">
    <property type="term" value="C:external side of plasma membrane"/>
    <property type="evidence" value="ECO:0007669"/>
    <property type="project" value="InterPro"/>
</dbReference>
<gene>
    <name evidence="7" type="primary">LOC105368302</name>
</gene>
<feature type="compositionally biased region" description="Basic and acidic residues" evidence="4">
    <location>
        <begin position="574"/>
        <end position="583"/>
    </location>
</feature>
<reference evidence="7" key="1">
    <citation type="submission" date="2025-08" db="UniProtKB">
        <authorList>
            <consortium name="RefSeq"/>
        </authorList>
    </citation>
    <scope>IDENTIFICATION</scope>
</reference>
<sequence length="773" mass="87681">MAYNFPGMPAAAMPAMGMGPIGPLTPIPGAQSFMDLASQGFPPLPPPIPMPGMNDTPLEFSTHKNQSSAIRDTSEDNDRRNEKNDCRRDRESRDSRDAGRSFIYKSRGDRDRRERERDRRDERNDRDRRDDRRSNDRENVISTSNNSHNSNNNQVASTSNSSTNNNPGLGPPIDPSSGVWSVGIGYPVMGMGPMGTVGPLMSEMPLGPHIGHAHGYGPMGMGMISHESAMMGAPMLGPEQIMSEAASQIIGGTLPPSATQSAKEIIHCKSCTLFPPNPNAPPPTTRERPPGCRTIFVGGLPENITEAIIQEIFEGCGEITTLRLSKKNFCHIRFVLEGSVDAAIYLSGYRVRIGSNGDSSNTGRLHVDFAQARDDQYEWECRQRQLQREQRHRERVEKERQRPPSSPPPVVHYTDHEASNICEKIKQDDTFMKAVQIVVTWLERGDCTKRNANTFYSMIQSTNSHVRRLLTEKAAYEDELQKAKELLKGRMQGLLIQFSQIERVFTAASHKKVWDHFTKAQRKNIEMWKKQSSEIKAVQLEETLMEGEGEMEVSDSEDEPQRKKTRNQSAGNEDTERLQSLKEENDSLRCQLEAYKNEVDLLKSETKVEAEAKEKQMKMLQQTLKGMQEQLMQSKKQQAQDDQKIKDLIVKLNTNRKEEFQESEVIMLDKDDDINDEQRTPKCIVTSSGTIQITQKDAKLIGLIATFLHIHPFGASLDYVYYYLQKIEPNLRINEVEILMQRFPQVFKQELSGIGANMERRWQFSGFNLYRSH</sequence>
<feature type="compositionally biased region" description="Acidic residues" evidence="4">
    <location>
        <begin position="545"/>
        <end position="558"/>
    </location>
</feature>
<dbReference type="SMART" id="SM00360">
    <property type="entry name" value="RRM"/>
    <property type="match status" value="1"/>
</dbReference>
<evidence type="ECO:0000313" key="6">
    <source>
        <dbReference type="Proteomes" id="UP000695007"/>
    </source>
</evidence>
<dbReference type="InterPro" id="IPR000504">
    <property type="entry name" value="RRM_dom"/>
</dbReference>
<evidence type="ECO:0000256" key="2">
    <source>
        <dbReference type="PROSITE-ProRule" id="PRU00176"/>
    </source>
</evidence>
<dbReference type="GO" id="GO:0007624">
    <property type="term" value="P:ultradian rhythm"/>
    <property type="evidence" value="ECO:0007669"/>
    <property type="project" value="InterPro"/>
</dbReference>
<proteinExistence type="predicted"/>
<protein>
    <submittedName>
        <fullName evidence="7">Ecto-NOX disulfide-thiol exchanger 2</fullName>
    </submittedName>
</protein>
<evidence type="ECO:0000256" key="3">
    <source>
        <dbReference type="SAM" id="Coils"/>
    </source>
</evidence>
<feature type="region of interest" description="Disordered" evidence="4">
    <location>
        <begin position="545"/>
        <end position="583"/>
    </location>
</feature>
<dbReference type="AlphaFoldDB" id="A0AAJ6YW86"/>
<dbReference type="Pfam" id="PF00076">
    <property type="entry name" value="RRM_1"/>
    <property type="match status" value="1"/>
</dbReference>
<dbReference type="Pfam" id="PF23267">
    <property type="entry name" value="ENOX1"/>
    <property type="match status" value="1"/>
</dbReference>
<keyword evidence="1 2" id="KW-0694">RNA-binding</keyword>
<dbReference type="GO" id="GO:0003723">
    <property type="term" value="F:RNA binding"/>
    <property type="evidence" value="ECO:0007669"/>
    <property type="project" value="UniProtKB-UniRule"/>
</dbReference>
<evidence type="ECO:0000259" key="5">
    <source>
        <dbReference type="PROSITE" id="PS50102"/>
    </source>
</evidence>
<keyword evidence="6" id="KW-1185">Reference proteome</keyword>
<dbReference type="Proteomes" id="UP000695007">
    <property type="component" value="Unplaced"/>
</dbReference>
<feature type="compositionally biased region" description="Low complexity" evidence="4">
    <location>
        <begin position="140"/>
        <end position="166"/>
    </location>
</feature>
<organism evidence="6 7">
    <name type="scientific">Ceratosolen solmsi marchali</name>
    <dbReference type="NCBI Taxonomy" id="326594"/>
    <lineage>
        <taxon>Eukaryota</taxon>
        <taxon>Metazoa</taxon>
        <taxon>Ecdysozoa</taxon>
        <taxon>Arthropoda</taxon>
        <taxon>Hexapoda</taxon>
        <taxon>Insecta</taxon>
        <taxon>Pterygota</taxon>
        <taxon>Neoptera</taxon>
        <taxon>Endopterygota</taxon>
        <taxon>Hymenoptera</taxon>
        <taxon>Apocrita</taxon>
        <taxon>Proctotrupomorpha</taxon>
        <taxon>Chalcidoidea</taxon>
        <taxon>Agaonidae</taxon>
        <taxon>Agaoninae</taxon>
        <taxon>Ceratosolen</taxon>
    </lineage>
</organism>
<dbReference type="GO" id="GO:0016491">
    <property type="term" value="F:oxidoreductase activity"/>
    <property type="evidence" value="ECO:0007669"/>
    <property type="project" value="InterPro"/>
</dbReference>
<evidence type="ECO:0000256" key="4">
    <source>
        <dbReference type="SAM" id="MobiDB-lite"/>
    </source>
</evidence>
<feature type="domain" description="RRM" evidence="5">
    <location>
        <begin position="293"/>
        <end position="372"/>
    </location>
</feature>
<dbReference type="InterPro" id="IPR056611">
    <property type="entry name" value="ENOX1/2_dom"/>
</dbReference>
<feature type="region of interest" description="Disordered" evidence="4">
    <location>
        <begin position="388"/>
        <end position="413"/>
    </location>
</feature>
<dbReference type="InterPro" id="IPR035979">
    <property type="entry name" value="RBD_domain_sf"/>
</dbReference>
<accession>A0AAJ6YW86</accession>
<feature type="compositionally biased region" description="Basic and acidic residues" evidence="4">
    <location>
        <begin position="72"/>
        <end position="99"/>
    </location>
</feature>
<dbReference type="PANTHER" id="PTHR16001">
    <property type="entry name" value="ECTO-NOX DISULFIDE-THIOL EXCHANGER"/>
    <property type="match status" value="1"/>
</dbReference>
<name>A0AAJ6YW86_9HYME</name>
<evidence type="ECO:0000256" key="1">
    <source>
        <dbReference type="ARBA" id="ARBA00022884"/>
    </source>
</evidence>